<evidence type="ECO:0000313" key="1">
    <source>
        <dbReference type="EMBL" id="CCA24725.1"/>
    </source>
</evidence>
<proteinExistence type="predicted"/>
<reference evidence="1" key="2">
    <citation type="submission" date="2011-02" db="EMBL/GenBank/DDBJ databases">
        <authorList>
            <person name="MacLean D."/>
        </authorList>
    </citation>
    <scope>NUCLEOTIDE SEQUENCE</scope>
</reference>
<organism evidence="1">
    <name type="scientific">Albugo laibachii Nc14</name>
    <dbReference type="NCBI Taxonomy" id="890382"/>
    <lineage>
        <taxon>Eukaryota</taxon>
        <taxon>Sar</taxon>
        <taxon>Stramenopiles</taxon>
        <taxon>Oomycota</taxon>
        <taxon>Peronosporomycetes</taxon>
        <taxon>Albuginales</taxon>
        <taxon>Albuginaceae</taxon>
        <taxon>Albugo</taxon>
    </lineage>
</organism>
<gene>
    <name evidence="1" type="primary">AlNc14C255G9710</name>
    <name evidence="1" type="ORF">ALNC14_108690</name>
</gene>
<reference evidence="1" key="1">
    <citation type="journal article" date="2011" name="PLoS Biol.">
        <title>Gene gain and loss during evolution of obligate parasitism in the white rust pathogen of Arabidopsis thaliana.</title>
        <authorList>
            <person name="Kemen E."/>
            <person name="Gardiner A."/>
            <person name="Schultz-Larsen T."/>
            <person name="Kemen A.C."/>
            <person name="Balmuth A.L."/>
            <person name="Robert-Seilaniantz A."/>
            <person name="Bailey K."/>
            <person name="Holub E."/>
            <person name="Studholme D.J."/>
            <person name="Maclean D."/>
            <person name="Jones J.D."/>
        </authorList>
    </citation>
    <scope>NUCLEOTIDE SEQUENCE</scope>
</reference>
<dbReference type="EMBL" id="FR824300">
    <property type="protein sequence ID" value="CCA24725.1"/>
    <property type="molecule type" value="Genomic_DNA"/>
</dbReference>
<protein>
    <submittedName>
        <fullName evidence="1">AlNc14C255G9710 protein</fullName>
    </submittedName>
</protein>
<name>F0WTN3_9STRA</name>
<dbReference type="AlphaFoldDB" id="F0WTN3"/>
<accession>F0WTN3</accession>
<dbReference type="HOGENOM" id="CLU_1186819_0_0_1"/>
<sequence>MSMYSLEPTSDQYSECVLAYHEDAQPCHECLNSGALEAKESSSIASLLTVPHDKKILVQCITTNEKKACRNIVFLPNQICYHDSKISVKNILNHIKELFSRKSPSTLPLPLSEIERDTPAFSNDLDQLVTFELVHFKSYACLACYTLLHNVLFVSIKKEYFWMEKEQAVPMKCNCELGHTESKFKHGMHSLRPMSFKTLNSHLPRTDNIKSADMFPINVIKHGNAEGGSRIHWE</sequence>